<comment type="caution">
    <text evidence="2">The sequence shown here is derived from an EMBL/GenBank/DDBJ whole genome shotgun (WGS) entry which is preliminary data.</text>
</comment>
<dbReference type="EMBL" id="BGPR01151986">
    <property type="protein sequence ID" value="GBL61592.1"/>
    <property type="molecule type" value="Genomic_DNA"/>
</dbReference>
<proteinExistence type="predicted"/>
<feature type="non-terminal residue" evidence="2">
    <location>
        <position position="1"/>
    </location>
</feature>
<reference evidence="2 4" key="1">
    <citation type="journal article" date="2019" name="Sci. Rep.">
        <title>Orb-weaving spider Araneus ventricosus genome elucidates the spidroin gene catalogue.</title>
        <authorList>
            <person name="Kono N."/>
            <person name="Nakamura H."/>
            <person name="Ohtoshi R."/>
            <person name="Moran D.A.P."/>
            <person name="Shinohara A."/>
            <person name="Yoshida Y."/>
            <person name="Fujiwara M."/>
            <person name="Mori M."/>
            <person name="Tomita M."/>
            <person name="Arakawa K."/>
        </authorList>
    </citation>
    <scope>NUCLEOTIDE SEQUENCE [LARGE SCALE GENOMIC DNA]</scope>
</reference>
<protein>
    <submittedName>
        <fullName evidence="2">Uncharacterized protein</fullName>
    </submittedName>
</protein>
<evidence type="ECO:0000313" key="3">
    <source>
        <dbReference type="EMBL" id="GBL61664.1"/>
    </source>
</evidence>
<dbReference type="EMBL" id="BGPR01152004">
    <property type="protein sequence ID" value="GBL61664.1"/>
    <property type="molecule type" value="Genomic_DNA"/>
</dbReference>
<dbReference type="Proteomes" id="UP000499080">
    <property type="component" value="Unassembled WGS sequence"/>
</dbReference>
<organism evidence="2 4">
    <name type="scientific">Araneus ventricosus</name>
    <name type="common">Orbweaver spider</name>
    <name type="synonym">Epeira ventricosa</name>
    <dbReference type="NCBI Taxonomy" id="182803"/>
    <lineage>
        <taxon>Eukaryota</taxon>
        <taxon>Metazoa</taxon>
        <taxon>Ecdysozoa</taxon>
        <taxon>Arthropoda</taxon>
        <taxon>Chelicerata</taxon>
        <taxon>Arachnida</taxon>
        <taxon>Araneae</taxon>
        <taxon>Araneomorphae</taxon>
        <taxon>Entelegynae</taxon>
        <taxon>Araneoidea</taxon>
        <taxon>Araneidae</taxon>
        <taxon>Araneus</taxon>
    </lineage>
</organism>
<evidence type="ECO:0000256" key="1">
    <source>
        <dbReference type="SAM" id="MobiDB-lite"/>
    </source>
</evidence>
<accession>A0A4Y1ZPG0</accession>
<sequence length="46" mass="5149">MLLPGEVAISEYSEEDEISAEEDAISEEEEISDDEDAISEEEKSQE</sequence>
<gene>
    <name evidence="3" type="ORF">AVEN_207088_1</name>
    <name evidence="2" type="ORF">AVEN_22718_1</name>
</gene>
<name>A0A4Y1ZPG0_ARAVE</name>
<feature type="compositionally biased region" description="Acidic residues" evidence="1">
    <location>
        <begin position="12"/>
        <end position="39"/>
    </location>
</feature>
<feature type="region of interest" description="Disordered" evidence="1">
    <location>
        <begin position="1"/>
        <end position="46"/>
    </location>
</feature>
<evidence type="ECO:0000313" key="4">
    <source>
        <dbReference type="Proteomes" id="UP000499080"/>
    </source>
</evidence>
<evidence type="ECO:0000313" key="2">
    <source>
        <dbReference type="EMBL" id="GBL61592.1"/>
    </source>
</evidence>
<dbReference type="AlphaFoldDB" id="A0A4Y1ZPG0"/>
<keyword evidence="4" id="KW-1185">Reference proteome</keyword>